<feature type="binding site" evidence="18">
    <location>
        <begin position="105"/>
        <end position="109"/>
    </location>
    <ligand>
        <name>NAD(+)</name>
        <dbReference type="ChEBI" id="CHEBI:57540"/>
    </ligand>
</feature>
<comment type="similarity">
    <text evidence="6 18">Belongs to the sugar phosphate cyclases superfamily. Dehydroquinate synthase family.</text>
</comment>
<evidence type="ECO:0000256" key="16">
    <source>
        <dbReference type="ARBA" id="ARBA00023239"/>
    </source>
</evidence>
<keyword evidence="17 18" id="KW-0170">Cobalt</keyword>
<comment type="catalytic activity">
    <reaction evidence="1 18">
        <text>7-phospho-2-dehydro-3-deoxy-D-arabino-heptonate = 3-dehydroquinate + phosphate</text>
        <dbReference type="Rhea" id="RHEA:21968"/>
        <dbReference type="ChEBI" id="CHEBI:32364"/>
        <dbReference type="ChEBI" id="CHEBI:43474"/>
        <dbReference type="ChEBI" id="CHEBI:58394"/>
        <dbReference type="EC" id="4.2.3.4"/>
    </reaction>
</comment>
<dbReference type="InterPro" id="IPR016037">
    <property type="entry name" value="DHQ_synth_AroB"/>
</dbReference>
<accession>A0A174CLS4</accession>
<keyword evidence="11 18" id="KW-0479">Metal-binding</keyword>
<evidence type="ECO:0000256" key="5">
    <source>
        <dbReference type="ARBA" id="ARBA00004661"/>
    </source>
</evidence>
<feature type="domain" description="3-dehydroquinate synthase C-terminal" evidence="20">
    <location>
        <begin position="181"/>
        <end position="321"/>
    </location>
</feature>
<dbReference type="CDD" id="cd08195">
    <property type="entry name" value="DHQS"/>
    <property type="match status" value="1"/>
</dbReference>
<protein>
    <recommendedName>
        <fullName evidence="8 18">3-dehydroquinate synthase</fullName>
        <shortName evidence="18">DHQS</shortName>
        <ecNumber evidence="7 18">4.2.3.4</ecNumber>
    </recommendedName>
</protein>
<keyword evidence="9 18" id="KW-0963">Cytoplasm</keyword>
<dbReference type="InterPro" id="IPR056179">
    <property type="entry name" value="DHQS_C"/>
</dbReference>
<dbReference type="PANTHER" id="PTHR43622:SF7">
    <property type="entry name" value="3-DEHYDROQUINATE SYNTHASE, CHLOROPLASTIC"/>
    <property type="match status" value="1"/>
</dbReference>
<comment type="caution">
    <text evidence="18">Lacks conserved residue(s) required for the propagation of feature annotation.</text>
</comment>
<keyword evidence="14 18" id="KW-0520">NAD</keyword>
<comment type="cofactor">
    <cofactor evidence="18">
        <name>Co(2+)</name>
        <dbReference type="ChEBI" id="CHEBI:48828"/>
    </cofactor>
    <cofactor evidence="18">
        <name>Zn(2+)</name>
        <dbReference type="ChEBI" id="CHEBI:29105"/>
    </cofactor>
    <text evidence="18">Binds 1 divalent metal cation per subunit. Can use either Co(2+) or Zn(2+).</text>
</comment>
<reference evidence="21 22" key="1">
    <citation type="submission" date="2015-09" db="EMBL/GenBank/DDBJ databases">
        <authorList>
            <consortium name="Pathogen Informatics"/>
        </authorList>
    </citation>
    <scope>NUCLEOTIDE SEQUENCE [LARGE SCALE GENOMIC DNA]</scope>
    <source>
        <strain evidence="21 22">2789STDY5834856</strain>
    </source>
</reference>
<evidence type="ECO:0000259" key="20">
    <source>
        <dbReference type="Pfam" id="PF24621"/>
    </source>
</evidence>
<dbReference type="Proteomes" id="UP000095594">
    <property type="component" value="Unassembled WGS sequence"/>
</dbReference>
<comment type="cofactor">
    <cofactor evidence="2 18">
        <name>NAD(+)</name>
        <dbReference type="ChEBI" id="CHEBI:57540"/>
    </cofactor>
</comment>
<dbReference type="GO" id="GO:0005737">
    <property type="term" value="C:cytoplasm"/>
    <property type="evidence" value="ECO:0007669"/>
    <property type="project" value="UniProtKB-SubCell"/>
</dbReference>
<evidence type="ECO:0000256" key="6">
    <source>
        <dbReference type="ARBA" id="ARBA00005412"/>
    </source>
</evidence>
<evidence type="ECO:0000256" key="1">
    <source>
        <dbReference type="ARBA" id="ARBA00001393"/>
    </source>
</evidence>
<feature type="binding site" evidence="18">
    <location>
        <begin position="129"/>
        <end position="130"/>
    </location>
    <ligand>
        <name>NAD(+)</name>
        <dbReference type="ChEBI" id="CHEBI:57540"/>
    </ligand>
</feature>
<dbReference type="Gene3D" id="3.40.50.1970">
    <property type="match status" value="1"/>
</dbReference>
<sequence>MDLVVDLGERSYPIIIEDGLLDRVDVEIKKVFNGNKIFILTDNNVNKYYGDIIYSKLEEVGYEVKKHVLPAGEESKSFFTLPEVYNSLLEFNLTRSDLIITLGGGVIGDLGGFVASTYLRGVSFVQIPTSLLAQVDSSVGGKVAVDLEKGKNLVGSFYHPKSVLIDPLVLKTLDKRFLIDGMAEVIKYGCIKDEELFKYLENIPNYIELINNIGSIIHRCCDIKREVVEKDERDTGERMLLNFGHTIGHAIEQYYNYSKYTHGEAVAIGMYNISLISEKYGLTQVGTSTKIRSILEKYDLPYNMDIDIENILETMNLDKKKLGKKLNLIILKEIGKSEIYKTTNEFFKK</sequence>
<feature type="domain" description="3-dehydroquinate synthase N-terminal" evidence="19">
    <location>
        <begin position="68"/>
        <end position="177"/>
    </location>
</feature>
<dbReference type="GO" id="GO:0046872">
    <property type="term" value="F:metal ion binding"/>
    <property type="evidence" value="ECO:0007669"/>
    <property type="project" value="UniProtKB-KW"/>
</dbReference>
<keyword evidence="13 18" id="KW-0862">Zinc</keyword>
<dbReference type="GO" id="GO:0008652">
    <property type="term" value="P:amino acid biosynthetic process"/>
    <property type="evidence" value="ECO:0007669"/>
    <property type="project" value="UniProtKB-KW"/>
</dbReference>
<dbReference type="Gene3D" id="1.20.1090.10">
    <property type="entry name" value="Dehydroquinate synthase-like - alpha domain"/>
    <property type="match status" value="1"/>
</dbReference>
<feature type="binding site" evidence="18">
    <location>
        <position position="262"/>
    </location>
    <ligand>
        <name>Zn(2+)</name>
        <dbReference type="ChEBI" id="CHEBI:29105"/>
    </ligand>
</feature>
<feature type="binding site" evidence="18">
    <location>
        <position position="151"/>
    </location>
    <ligand>
        <name>NAD(+)</name>
        <dbReference type="ChEBI" id="CHEBI:57540"/>
    </ligand>
</feature>
<evidence type="ECO:0000256" key="3">
    <source>
        <dbReference type="ARBA" id="ARBA00001947"/>
    </source>
</evidence>
<dbReference type="InterPro" id="IPR030963">
    <property type="entry name" value="DHQ_synth_fam"/>
</dbReference>
<evidence type="ECO:0000256" key="11">
    <source>
        <dbReference type="ARBA" id="ARBA00022723"/>
    </source>
</evidence>
<evidence type="ECO:0000256" key="17">
    <source>
        <dbReference type="ARBA" id="ARBA00023285"/>
    </source>
</evidence>
<evidence type="ECO:0000256" key="2">
    <source>
        <dbReference type="ARBA" id="ARBA00001911"/>
    </source>
</evidence>
<evidence type="ECO:0000313" key="21">
    <source>
        <dbReference type="EMBL" id="CUO13169.1"/>
    </source>
</evidence>
<dbReference type="GO" id="GO:0000166">
    <property type="term" value="F:nucleotide binding"/>
    <property type="evidence" value="ECO:0007669"/>
    <property type="project" value="UniProtKB-KW"/>
</dbReference>
<evidence type="ECO:0000256" key="8">
    <source>
        <dbReference type="ARBA" id="ARBA00017684"/>
    </source>
</evidence>
<evidence type="ECO:0000256" key="12">
    <source>
        <dbReference type="ARBA" id="ARBA00022741"/>
    </source>
</evidence>
<dbReference type="Pfam" id="PF01761">
    <property type="entry name" value="DHQ_synthase"/>
    <property type="match status" value="1"/>
</dbReference>
<gene>
    <name evidence="18 21" type="primary">aroB</name>
    <name evidence="21" type="ORF">ERS852471_01014</name>
</gene>
<name>A0A174CLS4_9CLOT</name>
<evidence type="ECO:0000256" key="15">
    <source>
        <dbReference type="ARBA" id="ARBA00023141"/>
    </source>
</evidence>
<dbReference type="GO" id="GO:0009073">
    <property type="term" value="P:aromatic amino acid family biosynthetic process"/>
    <property type="evidence" value="ECO:0007669"/>
    <property type="project" value="UniProtKB-KW"/>
</dbReference>
<evidence type="ECO:0000256" key="10">
    <source>
        <dbReference type="ARBA" id="ARBA00022605"/>
    </source>
</evidence>
<evidence type="ECO:0000256" key="14">
    <source>
        <dbReference type="ARBA" id="ARBA00023027"/>
    </source>
</evidence>
<dbReference type="Pfam" id="PF24621">
    <property type="entry name" value="DHQS_C"/>
    <property type="match status" value="1"/>
</dbReference>
<proteinExistence type="inferred from homology"/>
<dbReference type="GO" id="GO:0003856">
    <property type="term" value="F:3-dehydroquinate synthase activity"/>
    <property type="evidence" value="ECO:0007669"/>
    <property type="project" value="UniProtKB-UniRule"/>
</dbReference>
<evidence type="ECO:0000259" key="19">
    <source>
        <dbReference type="Pfam" id="PF01761"/>
    </source>
</evidence>
<comment type="subcellular location">
    <subcellularLocation>
        <location evidence="4 18">Cytoplasm</location>
    </subcellularLocation>
</comment>
<dbReference type="RefSeq" id="WP_055264545.1">
    <property type="nucleotide sequence ID" value="NZ_CABIXQ010000005.1"/>
</dbReference>
<evidence type="ECO:0000256" key="7">
    <source>
        <dbReference type="ARBA" id="ARBA00013031"/>
    </source>
</evidence>
<comment type="pathway">
    <text evidence="5 18">Metabolic intermediate biosynthesis; chorismate biosynthesis; chorismate from D-erythrose 4-phosphate and phosphoenolpyruvate: step 2/7.</text>
</comment>
<feature type="binding site" evidence="18">
    <location>
        <position position="142"/>
    </location>
    <ligand>
        <name>NAD(+)</name>
        <dbReference type="ChEBI" id="CHEBI:57540"/>
    </ligand>
</feature>
<organism evidence="21 22">
    <name type="scientific">Clostridium disporicum</name>
    <dbReference type="NCBI Taxonomy" id="84024"/>
    <lineage>
        <taxon>Bacteria</taxon>
        <taxon>Bacillati</taxon>
        <taxon>Bacillota</taxon>
        <taxon>Clostridia</taxon>
        <taxon>Eubacteriales</taxon>
        <taxon>Clostridiaceae</taxon>
        <taxon>Clostridium</taxon>
    </lineage>
</organism>
<dbReference type="PIRSF" id="PIRSF001455">
    <property type="entry name" value="DHQ_synth"/>
    <property type="match status" value="1"/>
</dbReference>
<dbReference type="HAMAP" id="MF_00110">
    <property type="entry name" value="DHQ_synthase"/>
    <property type="match status" value="1"/>
</dbReference>
<dbReference type="FunFam" id="3.40.50.1970:FF:000007">
    <property type="entry name" value="Pentafunctional AROM polypeptide"/>
    <property type="match status" value="1"/>
</dbReference>
<dbReference type="PANTHER" id="PTHR43622">
    <property type="entry name" value="3-DEHYDROQUINATE SYNTHASE"/>
    <property type="match status" value="1"/>
</dbReference>
<dbReference type="InterPro" id="IPR050071">
    <property type="entry name" value="Dehydroquinate_synthase"/>
</dbReference>
<keyword evidence="10 18" id="KW-0028">Amino-acid biosynthesis</keyword>
<keyword evidence="12 18" id="KW-0547">Nucleotide-binding</keyword>
<dbReference type="SUPFAM" id="SSF56796">
    <property type="entry name" value="Dehydroquinate synthase-like"/>
    <property type="match status" value="1"/>
</dbReference>
<evidence type="ECO:0000313" key="22">
    <source>
        <dbReference type="Proteomes" id="UP000095594"/>
    </source>
</evidence>
<feature type="binding site" evidence="18">
    <location>
        <position position="184"/>
    </location>
    <ligand>
        <name>Zn(2+)</name>
        <dbReference type="ChEBI" id="CHEBI:29105"/>
    </ligand>
</feature>
<dbReference type="NCBIfam" id="TIGR01357">
    <property type="entry name" value="aroB"/>
    <property type="match status" value="1"/>
</dbReference>
<dbReference type="UniPathway" id="UPA00053">
    <property type="reaction ID" value="UER00085"/>
</dbReference>
<keyword evidence="16 18" id="KW-0456">Lyase</keyword>
<feature type="binding site" evidence="18">
    <location>
        <position position="245"/>
    </location>
    <ligand>
        <name>Zn(2+)</name>
        <dbReference type="ChEBI" id="CHEBI:29105"/>
    </ligand>
</feature>
<dbReference type="GO" id="GO:0009423">
    <property type="term" value="P:chorismate biosynthetic process"/>
    <property type="evidence" value="ECO:0007669"/>
    <property type="project" value="UniProtKB-UniRule"/>
</dbReference>
<evidence type="ECO:0000256" key="18">
    <source>
        <dbReference type="HAMAP-Rule" id="MF_00110"/>
    </source>
</evidence>
<dbReference type="InterPro" id="IPR030960">
    <property type="entry name" value="DHQS/DOIS_N"/>
</dbReference>
<evidence type="ECO:0000256" key="4">
    <source>
        <dbReference type="ARBA" id="ARBA00004496"/>
    </source>
</evidence>
<evidence type="ECO:0000256" key="9">
    <source>
        <dbReference type="ARBA" id="ARBA00022490"/>
    </source>
</evidence>
<keyword evidence="15 18" id="KW-0057">Aromatic amino acid biosynthesis</keyword>
<dbReference type="EC" id="4.2.3.4" evidence="7 18"/>
<evidence type="ECO:0000256" key="13">
    <source>
        <dbReference type="ARBA" id="ARBA00022833"/>
    </source>
</evidence>
<comment type="function">
    <text evidence="18">Catalyzes the conversion of 3-deoxy-D-arabino-heptulosonate 7-phosphate (DAHP) to dehydroquinate (DHQ).</text>
</comment>
<dbReference type="EMBL" id="CYZX01000005">
    <property type="protein sequence ID" value="CUO13169.1"/>
    <property type="molecule type" value="Genomic_DNA"/>
</dbReference>
<dbReference type="AlphaFoldDB" id="A0A174CLS4"/>
<comment type="cofactor">
    <cofactor evidence="3">
        <name>Zn(2+)</name>
        <dbReference type="ChEBI" id="CHEBI:29105"/>
    </cofactor>
</comment>
<dbReference type="OrthoDB" id="9806583at2"/>